<accession>A0A8B8SAM8</accession>
<feature type="compositionally biased region" description="Low complexity" evidence="1">
    <location>
        <begin position="74"/>
        <end position="97"/>
    </location>
</feature>
<reference evidence="3" key="1">
    <citation type="submission" date="2025-08" db="UniProtKB">
        <authorList>
            <consortium name="RefSeq"/>
        </authorList>
    </citation>
    <scope>IDENTIFICATION</scope>
    <source>
        <tissue evidence="3">Ear skin</tissue>
    </source>
</reference>
<keyword evidence="2" id="KW-1185">Reference proteome</keyword>
<proteinExistence type="predicted"/>
<feature type="compositionally biased region" description="Basic residues" evidence="1">
    <location>
        <begin position="1"/>
        <end position="14"/>
    </location>
</feature>
<dbReference type="Proteomes" id="UP000694856">
    <property type="component" value="Chromosome 32"/>
</dbReference>
<evidence type="ECO:0000313" key="3">
    <source>
        <dbReference type="RefSeq" id="XP_032327278.1"/>
    </source>
</evidence>
<sequence length="186" mass="19238">MTPKRSRSAARRSHSPVPTSRCARKEPPQPRSAHTSTPPGAPGRPAGQAARPGPARLALRDRALAASTPPPPGRARAGAGSARAGRGGACARATRAAQVSCESNTRPYGGGVAPGRHAGPPPKPQPALRRPQRGVSTDPELFLPVGPAAGSAPWEHEIFAQVSGEDVHHQPELPPEQQPPELTAVK</sequence>
<evidence type="ECO:0000256" key="1">
    <source>
        <dbReference type="SAM" id="MobiDB-lite"/>
    </source>
</evidence>
<evidence type="ECO:0000313" key="2">
    <source>
        <dbReference type="Proteomes" id="UP000694856"/>
    </source>
</evidence>
<dbReference type="RefSeq" id="XP_032327278.1">
    <property type="nucleotide sequence ID" value="XM_032471387.1"/>
</dbReference>
<feature type="region of interest" description="Disordered" evidence="1">
    <location>
        <begin position="1"/>
        <end position="186"/>
    </location>
</feature>
<protein>
    <submittedName>
        <fullName evidence="3">Atherin-like</fullName>
    </submittedName>
</protein>
<dbReference type="KEGG" id="cfr:116660888"/>
<organism evidence="2 3">
    <name type="scientific">Camelus ferus</name>
    <name type="common">Wild bactrian camel</name>
    <name type="synonym">Camelus bactrianus ferus</name>
    <dbReference type="NCBI Taxonomy" id="419612"/>
    <lineage>
        <taxon>Eukaryota</taxon>
        <taxon>Metazoa</taxon>
        <taxon>Chordata</taxon>
        <taxon>Craniata</taxon>
        <taxon>Vertebrata</taxon>
        <taxon>Euteleostomi</taxon>
        <taxon>Mammalia</taxon>
        <taxon>Eutheria</taxon>
        <taxon>Laurasiatheria</taxon>
        <taxon>Artiodactyla</taxon>
        <taxon>Tylopoda</taxon>
        <taxon>Camelidae</taxon>
        <taxon>Camelus</taxon>
    </lineage>
</organism>
<dbReference type="AlphaFoldDB" id="A0A8B8SAM8"/>
<dbReference type="GeneID" id="116660888"/>
<name>A0A8B8SAM8_CAMFR</name>
<feature type="compositionally biased region" description="Low complexity" evidence="1">
    <location>
        <begin position="43"/>
        <end position="57"/>
    </location>
</feature>
<gene>
    <name evidence="3" type="primary">LOC116660888</name>
</gene>